<protein>
    <submittedName>
        <fullName evidence="1">Putative sporulation protein YtxC</fullName>
    </submittedName>
</protein>
<dbReference type="RefSeq" id="WP_181339768.1">
    <property type="nucleotide sequence ID" value="NZ_JAAKDE010000013.1"/>
</dbReference>
<sequence length="285" mass="33581">MSTIQIGTGSLFDLRSSFEKELTRWEKEGLKFQVQEQKMGKFKFLNLTLGKSGRETTKQEEAIFRHNLALVVTNLLLGQVSQNLLRRMIRIDHPYLTAEEANALSQKVIATLSAVEKKEWVSRVQNEVSSFLRENEAIFLEGFFRFRLKDYVHELKENLEEAIDQLLADKEYQEFIKLLRYFVEIQEPKILEVHVLFYSKEKFRLLDEEEKPLEHEYLLKVLGDLKDEGLRYEDLLLSALITLSPQRIILHHSEKTNIVNTILNVFTERVTFCRDCELCRSIEKH</sequence>
<dbReference type="EMBL" id="JAAKDE010000013">
    <property type="protein sequence ID" value="MBA2133321.1"/>
    <property type="molecule type" value="Genomic_DNA"/>
</dbReference>
<evidence type="ECO:0000313" key="2">
    <source>
        <dbReference type="Proteomes" id="UP000657177"/>
    </source>
</evidence>
<comment type="caution">
    <text evidence="1">The sequence shown here is derived from an EMBL/GenBank/DDBJ whole genome shotgun (WGS) entry which is preliminary data.</text>
</comment>
<organism evidence="1 2">
    <name type="scientific">Capillibacterium thermochitinicola</name>
    <dbReference type="NCBI Taxonomy" id="2699427"/>
    <lineage>
        <taxon>Bacteria</taxon>
        <taxon>Bacillati</taxon>
        <taxon>Bacillota</taxon>
        <taxon>Capillibacterium</taxon>
    </lineage>
</organism>
<name>A0A8J6LJ20_9FIRM</name>
<dbReference type="Pfam" id="PF08812">
    <property type="entry name" value="YtxC"/>
    <property type="match status" value="1"/>
</dbReference>
<proteinExistence type="predicted"/>
<gene>
    <name evidence="1" type="ORF">G5B42_07165</name>
</gene>
<reference evidence="1" key="1">
    <citation type="submission" date="2020-06" db="EMBL/GenBank/DDBJ databases">
        <title>Novel chitinolytic bacterium.</title>
        <authorList>
            <person name="Ungkulpasvich U."/>
            <person name="Kosugi A."/>
            <person name="Uke A."/>
        </authorList>
    </citation>
    <scope>NUCLEOTIDE SEQUENCE</scope>
    <source>
        <strain evidence="1">UUS1-1</strain>
    </source>
</reference>
<dbReference type="AlphaFoldDB" id="A0A8J6LJ20"/>
<accession>A0A8J6LJ20</accession>
<evidence type="ECO:0000313" key="1">
    <source>
        <dbReference type="EMBL" id="MBA2133321.1"/>
    </source>
</evidence>
<dbReference type="InterPro" id="IPR014199">
    <property type="entry name" value="Spore_YtxC"/>
</dbReference>
<keyword evidence="2" id="KW-1185">Reference proteome</keyword>
<dbReference type="Proteomes" id="UP000657177">
    <property type="component" value="Unassembled WGS sequence"/>
</dbReference>